<keyword evidence="4" id="KW-1185">Reference proteome</keyword>
<dbReference type="Pfam" id="PF03237">
    <property type="entry name" value="Terminase_6N"/>
    <property type="match status" value="1"/>
</dbReference>
<dbReference type="EMBL" id="JAGMWN010000004">
    <property type="protein sequence ID" value="MBP5857282.1"/>
    <property type="molecule type" value="Genomic_DNA"/>
</dbReference>
<keyword evidence="1" id="KW-1188">Viral release from host cell</keyword>
<evidence type="ECO:0000313" key="3">
    <source>
        <dbReference type="EMBL" id="MBP5857282.1"/>
    </source>
</evidence>
<feature type="domain" description="Terminase large subunit gp17-like C-terminal" evidence="2">
    <location>
        <begin position="284"/>
        <end position="435"/>
    </location>
</feature>
<dbReference type="Gene3D" id="3.40.50.300">
    <property type="entry name" value="P-loop containing nucleotide triphosphate hydrolases"/>
    <property type="match status" value="1"/>
</dbReference>
<name>A0A8J7RYY7_9PROT</name>
<comment type="caution">
    <text evidence="3">The sequence shown here is derived from an EMBL/GenBank/DDBJ whole genome shotgun (WGS) entry which is preliminary data.</text>
</comment>
<reference evidence="3" key="1">
    <citation type="submission" date="2021-04" db="EMBL/GenBank/DDBJ databases">
        <authorList>
            <person name="Zhang D.-C."/>
        </authorList>
    </citation>
    <scope>NUCLEOTIDE SEQUENCE</scope>
    <source>
        <strain evidence="3">CGMCC 1.15697</strain>
    </source>
</reference>
<accession>A0A8J7RYY7</accession>
<dbReference type="Gene3D" id="3.30.420.240">
    <property type="match status" value="1"/>
</dbReference>
<evidence type="ECO:0000256" key="1">
    <source>
        <dbReference type="ARBA" id="ARBA00022612"/>
    </source>
</evidence>
<sequence>MGNAKIIPADPGGIFLPYQGRWIKDDSRLKLMEKGRQIGLSWSTAYAAVERTAAQGQRHDQWVSSRDDVQARLFVEDCKMWGGVMDRAARDLGEVAIDEGSKATAYALQFANGKRIHSMSSNADAQAGKRGGRILDEFALHPDPRKLWAIAYPGITWGGNMELISTHRGSQNFFNTLVREIKEKGNPKGISLHTVTLEDALDDGFLYKLQQSLSADDERQAMDEAEYFEFVRAGCADEESFLQEYMCKPADDETAFLEYDLIASAEYSATADWQTIEGGRLFCGVDIGRKKDLTVLWVLELLGDVLYTRHIERMQNMRKSDQEAVLWPWFKKAERVCIDSTGLGIGWSDDAQDAFGAHRVEAVTFTPAVKEQLAYPIRSAMEDRRLRMPYDPVVRADLRQVTKQVTAAGNIRFTAERTPDGHADHFWGLGLAIHAAGGKAMEYGYHPASAADRPDRWGERRGVDYWAGGGGRMADTPDNAFEDIEHFGKGAY</sequence>
<organism evidence="3 4">
    <name type="scientific">Marivibrio halodurans</name>
    <dbReference type="NCBI Taxonomy" id="2039722"/>
    <lineage>
        <taxon>Bacteria</taxon>
        <taxon>Pseudomonadati</taxon>
        <taxon>Pseudomonadota</taxon>
        <taxon>Alphaproteobacteria</taxon>
        <taxon>Rhodospirillales</taxon>
        <taxon>Rhodospirillaceae</taxon>
        <taxon>Marivibrio</taxon>
    </lineage>
</organism>
<evidence type="ECO:0000313" key="4">
    <source>
        <dbReference type="Proteomes" id="UP000672602"/>
    </source>
</evidence>
<evidence type="ECO:0000259" key="2">
    <source>
        <dbReference type="Pfam" id="PF17289"/>
    </source>
</evidence>
<dbReference type="InterPro" id="IPR027417">
    <property type="entry name" value="P-loop_NTPase"/>
</dbReference>
<dbReference type="RefSeq" id="WP_210681872.1">
    <property type="nucleotide sequence ID" value="NZ_JAGMWN010000004.1"/>
</dbReference>
<protein>
    <submittedName>
        <fullName evidence="3">Terminase family protein</fullName>
    </submittedName>
</protein>
<dbReference type="Pfam" id="PF17289">
    <property type="entry name" value="Terminase_6C"/>
    <property type="match status" value="1"/>
</dbReference>
<proteinExistence type="predicted"/>
<dbReference type="Proteomes" id="UP000672602">
    <property type="component" value="Unassembled WGS sequence"/>
</dbReference>
<dbReference type="AlphaFoldDB" id="A0A8J7RYY7"/>
<gene>
    <name evidence="3" type="ORF">KAJ83_09700</name>
</gene>
<dbReference type="InterPro" id="IPR035421">
    <property type="entry name" value="Terminase_6C"/>
</dbReference>